<evidence type="ECO:0000313" key="6">
    <source>
        <dbReference type="Proteomes" id="UP000321947"/>
    </source>
</evidence>
<dbReference type="InterPro" id="IPR011992">
    <property type="entry name" value="EF-hand-dom_pair"/>
</dbReference>
<keyword evidence="3" id="KW-1133">Transmembrane helix</keyword>
<dbReference type="Gene3D" id="1.10.238.10">
    <property type="entry name" value="EF-hand"/>
    <property type="match status" value="1"/>
</dbReference>
<evidence type="ECO:0000259" key="4">
    <source>
        <dbReference type="PROSITE" id="PS50222"/>
    </source>
</evidence>
<feature type="transmembrane region" description="Helical" evidence="3">
    <location>
        <begin position="306"/>
        <end position="328"/>
    </location>
</feature>
<dbReference type="EMBL" id="SSTD01008475">
    <property type="protein sequence ID" value="TYK15555.1"/>
    <property type="molecule type" value="Genomic_DNA"/>
</dbReference>
<dbReference type="Pfam" id="PF13202">
    <property type="entry name" value="EF-hand_5"/>
    <property type="match status" value="1"/>
</dbReference>
<sequence length="350" mass="38751">MKHILLKLADLMNSARNLSNIHADTAPYPLLTLRRLFTVFSLSPKDPSLSQLHVGSFSMFSPSPVFSFYESLKPSVSLSYSLLRFASSNPSGAEEVAEMFDQTGASAAEVKQAFDVFDVNGDGFIDVEELQRVMCVLRFKEVEGIENCEKMIRFGSQLISKDLRDRVSGDEEIGIGFGRRALLSFKETPQGSNVTFECSRSGPCVACLYSEKNDEKYRCSETGYRIPLKCVEIKDTSKVSNEKKSHNGRSMLDISYEHKVVPDDASGHASSTAHRNLRDGSVSSTDGPQSYITYRSCIPSVNEEKLSVLGFEGIVLCLLLISGSVVYFRRKRSISMAGFASGRVQSNSRF</sequence>
<feature type="region of interest" description="Disordered" evidence="2">
    <location>
        <begin position="263"/>
        <end position="286"/>
    </location>
</feature>
<dbReference type="PROSITE" id="PS50222">
    <property type="entry name" value="EF_HAND_2"/>
    <property type="match status" value="1"/>
</dbReference>
<dbReference type="Proteomes" id="UP000321947">
    <property type="component" value="Unassembled WGS sequence"/>
</dbReference>
<gene>
    <name evidence="5" type="ORF">E5676_scaffold35G00470</name>
</gene>
<dbReference type="AlphaFoldDB" id="A0A5D3CVK3"/>
<keyword evidence="1" id="KW-0106">Calcium</keyword>
<protein>
    <recommendedName>
        <fullName evidence="4">EF-hand domain-containing protein</fullName>
    </recommendedName>
</protein>
<comment type="caution">
    <text evidence="5">The sequence shown here is derived from an EMBL/GenBank/DDBJ whole genome shotgun (WGS) entry which is preliminary data.</text>
</comment>
<feature type="domain" description="EF-hand" evidence="4">
    <location>
        <begin position="105"/>
        <end position="140"/>
    </location>
</feature>
<evidence type="ECO:0000256" key="2">
    <source>
        <dbReference type="SAM" id="MobiDB-lite"/>
    </source>
</evidence>
<dbReference type="PANTHER" id="PTHR36336">
    <property type="entry name" value="OS09G0560400 PROTEIN"/>
    <property type="match status" value="1"/>
</dbReference>
<dbReference type="PANTHER" id="PTHR36336:SF1">
    <property type="entry name" value="OS09G0560400 PROTEIN"/>
    <property type="match status" value="1"/>
</dbReference>
<dbReference type="SUPFAM" id="SSF47473">
    <property type="entry name" value="EF-hand"/>
    <property type="match status" value="1"/>
</dbReference>
<evidence type="ECO:0000313" key="5">
    <source>
        <dbReference type="EMBL" id="TYK15555.1"/>
    </source>
</evidence>
<dbReference type="GO" id="GO:0005509">
    <property type="term" value="F:calcium ion binding"/>
    <property type="evidence" value="ECO:0007669"/>
    <property type="project" value="InterPro"/>
</dbReference>
<evidence type="ECO:0000256" key="1">
    <source>
        <dbReference type="ARBA" id="ARBA00022837"/>
    </source>
</evidence>
<dbReference type="PROSITE" id="PS00018">
    <property type="entry name" value="EF_HAND_1"/>
    <property type="match status" value="1"/>
</dbReference>
<proteinExistence type="predicted"/>
<keyword evidence="3" id="KW-0472">Membrane</keyword>
<dbReference type="InterPro" id="IPR002048">
    <property type="entry name" value="EF_hand_dom"/>
</dbReference>
<dbReference type="SMART" id="SM00054">
    <property type="entry name" value="EFh"/>
    <property type="match status" value="1"/>
</dbReference>
<dbReference type="CDD" id="cd00051">
    <property type="entry name" value="EFh"/>
    <property type="match status" value="1"/>
</dbReference>
<name>A0A5D3CVK3_CUCMM</name>
<keyword evidence="3" id="KW-0812">Transmembrane</keyword>
<reference evidence="5 6" key="1">
    <citation type="submission" date="2019-08" db="EMBL/GenBank/DDBJ databases">
        <title>Draft genome sequences of two oriental melons (Cucumis melo L. var makuwa).</title>
        <authorList>
            <person name="Kwon S.-Y."/>
        </authorList>
    </citation>
    <scope>NUCLEOTIDE SEQUENCE [LARGE SCALE GENOMIC DNA]</scope>
    <source>
        <strain evidence="6">cv. Chang Bougi</strain>
        <tissue evidence="5">Leaf</tissue>
    </source>
</reference>
<accession>A0A5D3CVK3</accession>
<organism evidence="5 6">
    <name type="scientific">Cucumis melo var. makuwa</name>
    <name type="common">Oriental melon</name>
    <dbReference type="NCBI Taxonomy" id="1194695"/>
    <lineage>
        <taxon>Eukaryota</taxon>
        <taxon>Viridiplantae</taxon>
        <taxon>Streptophyta</taxon>
        <taxon>Embryophyta</taxon>
        <taxon>Tracheophyta</taxon>
        <taxon>Spermatophyta</taxon>
        <taxon>Magnoliopsida</taxon>
        <taxon>eudicotyledons</taxon>
        <taxon>Gunneridae</taxon>
        <taxon>Pentapetalae</taxon>
        <taxon>rosids</taxon>
        <taxon>fabids</taxon>
        <taxon>Cucurbitales</taxon>
        <taxon>Cucurbitaceae</taxon>
        <taxon>Benincaseae</taxon>
        <taxon>Cucumis</taxon>
    </lineage>
</organism>
<dbReference type="InterPro" id="IPR018247">
    <property type="entry name" value="EF_Hand_1_Ca_BS"/>
</dbReference>
<evidence type="ECO:0000256" key="3">
    <source>
        <dbReference type="SAM" id="Phobius"/>
    </source>
</evidence>